<protein>
    <submittedName>
        <fullName evidence="1">Uncharacterized protein</fullName>
    </submittedName>
</protein>
<evidence type="ECO:0000313" key="2">
    <source>
        <dbReference type="Proteomes" id="UP001141806"/>
    </source>
</evidence>
<evidence type="ECO:0000313" key="1">
    <source>
        <dbReference type="EMBL" id="KAJ4961149.1"/>
    </source>
</evidence>
<reference evidence="1" key="1">
    <citation type="journal article" date="2023" name="Plant J.">
        <title>The genome of the king protea, Protea cynaroides.</title>
        <authorList>
            <person name="Chang J."/>
            <person name="Duong T.A."/>
            <person name="Schoeman C."/>
            <person name="Ma X."/>
            <person name="Roodt D."/>
            <person name="Barker N."/>
            <person name="Li Z."/>
            <person name="Van de Peer Y."/>
            <person name="Mizrachi E."/>
        </authorList>
    </citation>
    <scope>NUCLEOTIDE SEQUENCE</scope>
    <source>
        <tissue evidence="1">Young leaves</tissue>
    </source>
</reference>
<dbReference type="EMBL" id="JAMYWD010000009">
    <property type="protein sequence ID" value="KAJ4961149.1"/>
    <property type="molecule type" value="Genomic_DNA"/>
</dbReference>
<dbReference type="Proteomes" id="UP001141806">
    <property type="component" value="Unassembled WGS sequence"/>
</dbReference>
<accession>A0A9Q0HCE5</accession>
<gene>
    <name evidence="1" type="ORF">NE237_021059</name>
</gene>
<proteinExistence type="predicted"/>
<organism evidence="1 2">
    <name type="scientific">Protea cynaroides</name>
    <dbReference type="NCBI Taxonomy" id="273540"/>
    <lineage>
        <taxon>Eukaryota</taxon>
        <taxon>Viridiplantae</taxon>
        <taxon>Streptophyta</taxon>
        <taxon>Embryophyta</taxon>
        <taxon>Tracheophyta</taxon>
        <taxon>Spermatophyta</taxon>
        <taxon>Magnoliopsida</taxon>
        <taxon>Proteales</taxon>
        <taxon>Proteaceae</taxon>
        <taxon>Protea</taxon>
    </lineage>
</organism>
<sequence>MKKKIKRKKGREGFPSSKMGRSCWRLQEAEWKKEKKESLFPYFIAEQEFGDFFARGARGLDLKISIDFFLSHLILVIYRSGRIPVCSVDGMEQRKQRMAC</sequence>
<name>A0A9Q0HCE5_9MAGN</name>
<keyword evidence="2" id="KW-1185">Reference proteome</keyword>
<comment type="caution">
    <text evidence="1">The sequence shown here is derived from an EMBL/GenBank/DDBJ whole genome shotgun (WGS) entry which is preliminary data.</text>
</comment>
<dbReference type="AlphaFoldDB" id="A0A9Q0HCE5"/>